<dbReference type="PANTHER" id="PTHR24006:SF915">
    <property type="entry name" value="UBIQUITIN CARBOXYL-TERMINAL HYDROLASE-RELATED"/>
    <property type="match status" value="1"/>
</dbReference>
<protein>
    <submittedName>
        <fullName evidence="9">Ubiquitin carboxyl-terminal hydrolase 37-like</fullName>
    </submittedName>
</protein>
<evidence type="ECO:0000256" key="2">
    <source>
        <dbReference type="ARBA" id="ARBA00022670"/>
    </source>
</evidence>
<proteinExistence type="inferred from homology"/>
<evidence type="ECO:0000256" key="5">
    <source>
        <dbReference type="ARBA" id="ARBA00022807"/>
    </source>
</evidence>
<sequence>MFRVSGKVKHTGLDHGQSKWKEGDIHIFNERGAPFILFKPKFGTQKTYPLKNNVKSLSEASTNRRRIIICLRNGNSIHLDQANNPDIVRGMSAYLNELKMDSQPGSSRFSSMTPVKTMISKGEPNGQVFSPQQTTFTPHKRPMSYNFSRSVPPKTSDEHKKNKENKGIVRITSPRSERKALSERKISSTTSSHFLEDFNEKQKQLEEKTTSTPKLAVGGFYNNRGQQMVNYGRNNTFLSLRNSPVKSRRPLGFLSDPSHLTKSQRLSENYEGWGNKNKLVTNKTSQVSLQGFSNLGNTCYMNAILQSLFGLETFANDVLNGDIFKKMPKTSLYRCFAYLLSVRRSSKLMLSDERSLLLKRVKLAISSSAERFSGFLQHLKSADQGQI</sequence>
<dbReference type="InterPro" id="IPR028889">
    <property type="entry name" value="USP"/>
</dbReference>
<evidence type="ECO:0000259" key="7">
    <source>
        <dbReference type="PROSITE" id="PS50235"/>
    </source>
</evidence>
<dbReference type="InterPro" id="IPR001394">
    <property type="entry name" value="Peptidase_C19_UCH"/>
</dbReference>
<comment type="similarity">
    <text evidence="1">Belongs to the peptidase C19 family.</text>
</comment>
<keyword evidence="4" id="KW-0378">Hydrolase</keyword>
<dbReference type="PROSITE" id="PS50235">
    <property type="entry name" value="USP_3"/>
    <property type="match status" value="1"/>
</dbReference>
<gene>
    <name evidence="9" type="primary">LOC100374656</name>
</gene>
<dbReference type="Pfam" id="PF16674">
    <property type="entry name" value="UCH_N"/>
    <property type="match status" value="1"/>
</dbReference>
<feature type="region of interest" description="Disordered" evidence="6">
    <location>
        <begin position="135"/>
        <end position="163"/>
    </location>
</feature>
<dbReference type="Gene3D" id="2.30.29.180">
    <property type="entry name" value="Ubiquitin carboxyl-terminal hydrolase 26/29/37, pleckstrin homology-like domain"/>
    <property type="match status" value="1"/>
</dbReference>
<dbReference type="InterPro" id="IPR038093">
    <property type="entry name" value="USP37-like_PH_sf"/>
</dbReference>
<organism evidence="8 9">
    <name type="scientific">Saccoglossus kowalevskii</name>
    <name type="common">Acorn worm</name>
    <dbReference type="NCBI Taxonomy" id="10224"/>
    <lineage>
        <taxon>Eukaryota</taxon>
        <taxon>Metazoa</taxon>
        <taxon>Hemichordata</taxon>
        <taxon>Enteropneusta</taxon>
        <taxon>Harrimaniidae</taxon>
        <taxon>Saccoglossus</taxon>
    </lineage>
</organism>
<evidence type="ECO:0000256" key="6">
    <source>
        <dbReference type="SAM" id="MobiDB-lite"/>
    </source>
</evidence>
<evidence type="ECO:0000256" key="3">
    <source>
        <dbReference type="ARBA" id="ARBA00022786"/>
    </source>
</evidence>
<keyword evidence="3" id="KW-0833">Ubl conjugation pathway</keyword>
<accession>A0ABM0MYW5</accession>
<reference evidence="9" key="1">
    <citation type="submission" date="2025-08" db="UniProtKB">
        <authorList>
            <consortium name="RefSeq"/>
        </authorList>
    </citation>
    <scope>IDENTIFICATION</scope>
    <source>
        <tissue evidence="9">Testes</tissue>
    </source>
</reference>
<dbReference type="Gene3D" id="3.90.70.10">
    <property type="entry name" value="Cysteine proteinases"/>
    <property type="match status" value="1"/>
</dbReference>
<dbReference type="InterPro" id="IPR050164">
    <property type="entry name" value="Peptidase_C19"/>
</dbReference>
<dbReference type="Proteomes" id="UP000694865">
    <property type="component" value="Unplaced"/>
</dbReference>
<evidence type="ECO:0000313" key="8">
    <source>
        <dbReference type="Proteomes" id="UP000694865"/>
    </source>
</evidence>
<keyword evidence="2" id="KW-0645">Protease</keyword>
<keyword evidence="5" id="KW-0788">Thiol protease</keyword>
<keyword evidence="8" id="KW-1185">Reference proteome</keyword>
<dbReference type="PANTHER" id="PTHR24006">
    <property type="entry name" value="UBIQUITIN CARBOXYL-TERMINAL HYDROLASE"/>
    <property type="match status" value="1"/>
</dbReference>
<evidence type="ECO:0000313" key="9">
    <source>
        <dbReference type="RefSeq" id="XP_006825206.1"/>
    </source>
</evidence>
<dbReference type="RefSeq" id="XP_006825206.1">
    <property type="nucleotide sequence ID" value="XM_006825143.1"/>
</dbReference>
<dbReference type="SUPFAM" id="SSF54001">
    <property type="entry name" value="Cysteine proteinases"/>
    <property type="match status" value="1"/>
</dbReference>
<dbReference type="InterPro" id="IPR018200">
    <property type="entry name" value="USP_CS"/>
</dbReference>
<feature type="domain" description="USP" evidence="7">
    <location>
        <begin position="290"/>
        <end position="387"/>
    </location>
</feature>
<evidence type="ECO:0000256" key="4">
    <source>
        <dbReference type="ARBA" id="ARBA00022801"/>
    </source>
</evidence>
<dbReference type="InterPro" id="IPR038765">
    <property type="entry name" value="Papain-like_cys_pep_sf"/>
</dbReference>
<name>A0ABM0MYW5_SACKO</name>
<dbReference type="PROSITE" id="PS00972">
    <property type="entry name" value="USP_1"/>
    <property type="match status" value="1"/>
</dbReference>
<dbReference type="Pfam" id="PF00443">
    <property type="entry name" value="UCH"/>
    <property type="match status" value="1"/>
</dbReference>
<evidence type="ECO:0000256" key="1">
    <source>
        <dbReference type="ARBA" id="ARBA00009085"/>
    </source>
</evidence>
<dbReference type="InterPro" id="IPR032069">
    <property type="entry name" value="USP37-like_PH"/>
</dbReference>
<dbReference type="GeneID" id="100374656"/>